<keyword evidence="4" id="KW-1185">Reference proteome</keyword>
<reference evidence="3 4" key="1">
    <citation type="submission" date="2024-01" db="EMBL/GenBank/DDBJ databases">
        <title>Seven novel Bacillus-like species.</title>
        <authorList>
            <person name="Liu G."/>
        </authorList>
    </citation>
    <scope>NUCLEOTIDE SEQUENCE [LARGE SCALE GENOMIC DNA]</scope>
    <source>
        <strain evidence="3 4">FJAT-53711</strain>
    </source>
</reference>
<dbReference type="CDD" id="cd03811">
    <property type="entry name" value="GT4_GT28_WabH-like"/>
    <property type="match status" value="1"/>
</dbReference>
<dbReference type="Pfam" id="PF00534">
    <property type="entry name" value="Glycos_transf_1"/>
    <property type="match status" value="1"/>
</dbReference>
<dbReference type="SUPFAM" id="SSF53756">
    <property type="entry name" value="UDP-Glycosyltransferase/glycogen phosphorylase"/>
    <property type="match status" value="1"/>
</dbReference>
<feature type="domain" description="Glycosyl transferase family 1" evidence="1">
    <location>
        <begin position="220"/>
        <end position="378"/>
    </location>
</feature>
<dbReference type="GO" id="GO:0016757">
    <property type="term" value="F:glycosyltransferase activity"/>
    <property type="evidence" value="ECO:0007669"/>
    <property type="project" value="UniProtKB-KW"/>
</dbReference>
<dbReference type="EMBL" id="JBAWSV010000001">
    <property type="protein sequence ID" value="MEI4828901.1"/>
    <property type="molecule type" value="Genomic_DNA"/>
</dbReference>
<dbReference type="Proteomes" id="UP001367922">
    <property type="component" value="Unassembled WGS sequence"/>
</dbReference>
<gene>
    <name evidence="2" type="ORF">WAX78_05475</name>
    <name evidence="3" type="ORF">WAX78_15520</name>
</gene>
<evidence type="ECO:0000259" key="1">
    <source>
        <dbReference type="Pfam" id="PF00534"/>
    </source>
</evidence>
<organism evidence="3 4">
    <name type="scientific">Bacillus yunxiaonensis</name>
    <dbReference type="NCBI Taxonomy" id="3127665"/>
    <lineage>
        <taxon>Bacteria</taxon>
        <taxon>Bacillati</taxon>
        <taxon>Bacillota</taxon>
        <taxon>Bacilli</taxon>
        <taxon>Bacillales</taxon>
        <taxon>Bacillaceae</taxon>
        <taxon>Bacillus</taxon>
    </lineage>
</organism>
<comment type="caution">
    <text evidence="3">The sequence shown here is derived from an EMBL/GenBank/DDBJ whole genome shotgun (WGS) entry which is preliminary data.</text>
</comment>
<evidence type="ECO:0000313" key="3">
    <source>
        <dbReference type="EMBL" id="MEI4830860.1"/>
    </source>
</evidence>
<dbReference type="EC" id="2.4.-.-" evidence="3"/>
<name>A0ABU8FXZ2_9BACI</name>
<protein>
    <submittedName>
        <fullName evidence="3">Glycosyltransferase</fullName>
        <ecNumber evidence="3">2.4.-.-</ecNumber>
    </submittedName>
</protein>
<dbReference type="PANTHER" id="PTHR12526">
    <property type="entry name" value="GLYCOSYLTRANSFERASE"/>
    <property type="match status" value="1"/>
</dbReference>
<dbReference type="Gene3D" id="3.40.50.2000">
    <property type="entry name" value="Glycogen Phosphorylase B"/>
    <property type="match status" value="2"/>
</dbReference>
<accession>A0ABU8FXZ2</accession>
<keyword evidence="3" id="KW-0328">Glycosyltransferase</keyword>
<keyword evidence="3" id="KW-0808">Transferase</keyword>
<dbReference type="EMBL" id="JBAWSV010000005">
    <property type="protein sequence ID" value="MEI4830860.1"/>
    <property type="molecule type" value="Genomic_DNA"/>
</dbReference>
<sequence length="399" mass="46004">MKKKILISMYSLNIGGAERSLIGLLESFDYKKYDVDLFLYRHEGEFFSLIPKEVNLLPTIKRYTTFERPVKNIIREGHIYLGCMRILAKLKAKVKNKGLKKEQGTYKQMQYTWNYSMPILPKIEKQYDVAISFLGPHNFILDKVNANLKLGWNHTDYFTIVNPDKKLDEKMWSRLDYIVNVSKDCEESFLRVFPNLRHQSIIIENILSSTFVTEQANDDINDEISDDKAIKICSVGRICDAKGFDMAVIACKNLVQLGYNIRWYIVGYGGDEEYIRNLIKDNNIGDRFILLGKKVNPYPYIKKCDIYCQPSRYEGKAVTVREAQILKKPVVITNFPTAKSQVQDGIDGLITSMGIDGIVNGIKKLIEDKELTDKFVTNMLIKDYGNSSEIEKLYTIIDE</sequence>
<dbReference type="InterPro" id="IPR001296">
    <property type="entry name" value="Glyco_trans_1"/>
</dbReference>
<evidence type="ECO:0000313" key="4">
    <source>
        <dbReference type="Proteomes" id="UP001367922"/>
    </source>
</evidence>
<dbReference type="RefSeq" id="WP_336481249.1">
    <property type="nucleotide sequence ID" value="NZ_JBAWSV010000001.1"/>
</dbReference>
<dbReference type="PANTHER" id="PTHR12526:SF630">
    <property type="entry name" value="GLYCOSYLTRANSFERASE"/>
    <property type="match status" value="1"/>
</dbReference>
<proteinExistence type="predicted"/>
<evidence type="ECO:0000313" key="2">
    <source>
        <dbReference type="EMBL" id="MEI4828901.1"/>
    </source>
</evidence>